<gene>
    <name evidence="3" type="ORF">GJR95_23465</name>
</gene>
<organism evidence="3 4">
    <name type="scientific">Spirosoma endbachense</name>
    <dbReference type="NCBI Taxonomy" id="2666025"/>
    <lineage>
        <taxon>Bacteria</taxon>
        <taxon>Pseudomonadati</taxon>
        <taxon>Bacteroidota</taxon>
        <taxon>Cytophagia</taxon>
        <taxon>Cytophagales</taxon>
        <taxon>Cytophagaceae</taxon>
        <taxon>Spirosoma</taxon>
    </lineage>
</organism>
<feature type="signal peptide" evidence="1">
    <location>
        <begin position="1"/>
        <end position="17"/>
    </location>
</feature>
<feature type="chain" id="PRO_5026674445" evidence="1">
    <location>
        <begin position="18"/>
        <end position="285"/>
    </location>
</feature>
<dbReference type="PANTHER" id="PTHR12110">
    <property type="entry name" value="HYDROXYPYRUVATE ISOMERASE"/>
    <property type="match status" value="1"/>
</dbReference>
<dbReference type="AlphaFoldDB" id="A0A6P1W1B2"/>
<reference evidence="3 4" key="1">
    <citation type="submission" date="2019-11" db="EMBL/GenBank/DDBJ databases">
        <title>Spirosoma endbachense sp. nov., isolated from a natural salt meadow.</title>
        <authorList>
            <person name="Rojas J."/>
            <person name="Ambika Manirajan B."/>
            <person name="Ratering S."/>
            <person name="Suarez C."/>
            <person name="Geissler-Plaum R."/>
            <person name="Schnell S."/>
        </authorList>
    </citation>
    <scope>NUCLEOTIDE SEQUENCE [LARGE SCALE GENOMIC DNA]</scope>
    <source>
        <strain evidence="3 4">I-24</strain>
    </source>
</reference>
<dbReference type="Pfam" id="PF01261">
    <property type="entry name" value="AP_endonuc_2"/>
    <property type="match status" value="1"/>
</dbReference>
<dbReference type="Gene3D" id="3.20.20.150">
    <property type="entry name" value="Divalent-metal-dependent TIM barrel enzymes"/>
    <property type="match status" value="1"/>
</dbReference>
<dbReference type="SUPFAM" id="SSF51658">
    <property type="entry name" value="Xylose isomerase-like"/>
    <property type="match status" value="1"/>
</dbReference>
<evidence type="ECO:0000259" key="2">
    <source>
        <dbReference type="Pfam" id="PF01261"/>
    </source>
</evidence>
<evidence type="ECO:0000313" key="3">
    <source>
        <dbReference type="EMBL" id="QHV97780.1"/>
    </source>
</evidence>
<name>A0A6P1W1B2_9BACT</name>
<dbReference type="InterPro" id="IPR050312">
    <property type="entry name" value="IolE/XylAMocC-like"/>
</dbReference>
<proteinExistence type="predicted"/>
<keyword evidence="1" id="KW-0732">Signal</keyword>
<dbReference type="InterPro" id="IPR036237">
    <property type="entry name" value="Xyl_isomerase-like_sf"/>
</dbReference>
<dbReference type="Proteomes" id="UP000464577">
    <property type="component" value="Chromosome"/>
</dbReference>
<evidence type="ECO:0000313" key="4">
    <source>
        <dbReference type="Proteomes" id="UP000464577"/>
    </source>
</evidence>
<keyword evidence="4" id="KW-1185">Reference proteome</keyword>
<feature type="domain" description="Xylose isomerase-like TIM barrel" evidence="2">
    <location>
        <begin position="54"/>
        <end position="265"/>
    </location>
</feature>
<dbReference type="EMBL" id="CP045997">
    <property type="protein sequence ID" value="QHV97780.1"/>
    <property type="molecule type" value="Genomic_DNA"/>
</dbReference>
<dbReference type="PANTHER" id="PTHR12110:SF41">
    <property type="entry name" value="INOSOSE DEHYDRATASE"/>
    <property type="match status" value="1"/>
</dbReference>
<dbReference type="KEGG" id="senf:GJR95_23465"/>
<sequence length="285" mass="31750">MMKIHLPIIFMILVAFAAFGQGSSTSGPGPVANEWKFGVALWTFHTVNFPEALAKVDSAGITYIEPNTFQKAGPALNDSSMNQLSIGGIAKLRQLIDQRRLQAESVYIVGDKTVSSWQKQFQIAKQLGAKFVTAEPPLNLWDQIDSLAGLYRMKVAIHEHWKGVSHYWHPDSVLAALKNHPNFGACADLGHWPKSGINPVDALKKLQGHILGVHLKDIAAYNDPGLKDVPVGTGVLDFPAIFQELKRQHFRGPIYVERDAEDKPSNLPSVRQTKNYYYDQLKRLK</sequence>
<protein>
    <submittedName>
        <fullName evidence="3">TIM barrel protein</fullName>
    </submittedName>
</protein>
<evidence type="ECO:0000256" key="1">
    <source>
        <dbReference type="SAM" id="SignalP"/>
    </source>
</evidence>
<accession>A0A6P1W1B2</accession>
<dbReference type="InterPro" id="IPR013022">
    <property type="entry name" value="Xyl_isomerase-like_TIM-brl"/>
</dbReference>